<protein>
    <recommendedName>
        <fullName evidence="1">CRAL-TRIO domain-containing protein</fullName>
    </recommendedName>
</protein>
<dbReference type="SMART" id="SM00516">
    <property type="entry name" value="SEC14"/>
    <property type="match status" value="1"/>
</dbReference>
<dbReference type="Pfam" id="PF03765">
    <property type="entry name" value="CRAL_TRIO_N"/>
    <property type="match status" value="1"/>
</dbReference>
<dbReference type="Gene3D" id="3.40.525.10">
    <property type="entry name" value="CRAL-TRIO lipid binding domain"/>
    <property type="match status" value="1"/>
</dbReference>
<dbReference type="SMART" id="SM01100">
    <property type="entry name" value="CRAL_TRIO_N"/>
    <property type="match status" value="1"/>
</dbReference>
<dbReference type="Gene3D" id="2.60.120.680">
    <property type="entry name" value="GOLD domain"/>
    <property type="match status" value="1"/>
</dbReference>
<evidence type="ECO:0000259" key="1">
    <source>
        <dbReference type="PROSITE" id="PS50191"/>
    </source>
</evidence>
<dbReference type="PANTHER" id="PTHR23324:SF66">
    <property type="entry name" value="PROTEIN REAL-TIME"/>
    <property type="match status" value="1"/>
</dbReference>
<sequence length="525" mass="59701">MTKVLSSPVESCSGKLDDVFIERFLGNLSPVQENALVQLRRRLRETHKEKIPKDAHILRFLKARDYSVEKAREMLLHSLAWRKLHNIDRLSETYKPSEIVEQYYCGGWHYSDRDGRPLYILKLGQMDVKGLMKSVGEEALLRHVIAVNEDGLKRAEEATKSKGFPVSACTCIVDLEGLSMRHLWRPGIRALLRLIELVEANYPETMGQLLIVRAPRVFPVLWTLVSPFIDENTRQKFMIYGGNDYQGPGGLVDFIEKRYIPDFLGGDCYVTTFTFGFLTSVIAVACAMKVYELCDVPEGNMVPKSLYKEEFSDKSPDGPPLSTDSLYNTAHVVKDFPHEHCKKIQSRKNVLDLLYLLWVLIQVPQRGSVLTWDFDILKGDVTFTVLKCKGSISADPHHQHHVSGATGGIGSVQYIDKSMQVGVDLSIVEPPCICRDGDSVQGSHVTSQAGSYLLQWKYFDSAKASFDFTLATHKSKVMYHTELLKSDAFSLKCKCKIHLFIKIFYMIQSLQFFFNKIEKITPRRL</sequence>
<gene>
    <name evidence="2" type="ORF">KUTeg_009230</name>
</gene>
<dbReference type="PANTHER" id="PTHR23324">
    <property type="entry name" value="SEC14 RELATED PROTEIN"/>
    <property type="match status" value="1"/>
</dbReference>
<dbReference type="SUPFAM" id="SSF52087">
    <property type="entry name" value="CRAL/TRIO domain"/>
    <property type="match status" value="1"/>
</dbReference>
<dbReference type="Proteomes" id="UP001217089">
    <property type="component" value="Unassembled WGS sequence"/>
</dbReference>
<dbReference type="InterPro" id="IPR036598">
    <property type="entry name" value="GOLD_dom_sf"/>
</dbReference>
<evidence type="ECO:0000313" key="2">
    <source>
        <dbReference type="EMBL" id="KAJ8313218.1"/>
    </source>
</evidence>
<evidence type="ECO:0000313" key="3">
    <source>
        <dbReference type="Proteomes" id="UP001217089"/>
    </source>
</evidence>
<organism evidence="2 3">
    <name type="scientific">Tegillarca granosa</name>
    <name type="common">Malaysian cockle</name>
    <name type="synonym">Anadara granosa</name>
    <dbReference type="NCBI Taxonomy" id="220873"/>
    <lineage>
        <taxon>Eukaryota</taxon>
        <taxon>Metazoa</taxon>
        <taxon>Spiralia</taxon>
        <taxon>Lophotrochozoa</taxon>
        <taxon>Mollusca</taxon>
        <taxon>Bivalvia</taxon>
        <taxon>Autobranchia</taxon>
        <taxon>Pteriomorphia</taxon>
        <taxon>Arcoida</taxon>
        <taxon>Arcoidea</taxon>
        <taxon>Arcidae</taxon>
        <taxon>Tegillarca</taxon>
    </lineage>
</organism>
<keyword evidence="3" id="KW-1185">Reference proteome</keyword>
<dbReference type="CDD" id="cd00170">
    <property type="entry name" value="SEC14"/>
    <property type="match status" value="1"/>
</dbReference>
<dbReference type="PROSITE" id="PS50191">
    <property type="entry name" value="CRAL_TRIO"/>
    <property type="match status" value="1"/>
</dbReference>
<dbReference type="SUPFAM" id="SSF101576">
    <property type="entry name" value="Supernatant protein factor (SPF), C-terminal domain"/>
    <property type="match status" value="1"/>
</dbReference>
<feature type="domain" description="CRAL-TRIO" evidence="1">
    <location>
        <begin position="96"/>
        <end position="272"/>
    </location>
</feature>
<dbReference type="EMBL" id="JARBDR010000401">
    <property type="protein sequence ID" value="KAJ8313218.1"/>
    <property type="molecule type" value="Genomic_DNA"/>
</dbReference>
<dbReference type="InterPro" id="IPR011074">
    <property type="entry name" value="CRAL/TRIO_N_dom"/>
</dbReference>
<comment type="caution">
    <text evidence="2">The sequence shown here is derived from an EMBL/GenBank/DDBJ whole genome shotgun (WGS) entry which is preliminary data.</text>
</comment>
<dbReference type="Pfam" id="PF00650">
    <property type="entry name" value="CRAL_TRIO"/>
    <property type="match status" value="1"/>
</dbReference>
<dbReference type="InterPro" id="IPR036865">
    <property type="entry name" value="CRAL-TRIO_dom_sf"/>
</dbReference>
<dbReference type="InterPro" id="IPR001251">
    <property type="entry name" value="CRAL-TRIO_dom"/>
</dbReference>
<dbReference type="InterPro" id="IPR051064">
    <property type="entry name" value="SEC14/CRAL-TRIO_domain"/>
</dbReference>
<reference evidence="2 3" key="1">
    <citation type="submission" date="2022-12" db="EMBL/GenBank/DDBJ databases">
        <title>Chromosome-level genome of Tegillarca granosa.</title>
        <authorList>
            <person name="Kim J."/>
        </authorList>
    </citation>
    <scope>NUCLEOTIDE SEQUENCE [LARGE SCALE GENOMIC DNA]</scope>
    <source>
        <strain evidence="2">Teg-2019</strain>
        <tissue evidence="2">Adductor muscle</tissue>
    </source>
</reference>
<proteinExistence type="predicted"/>
<dbReference type="SUPFAM" id="SSF46938">
    <property type="entry name" value="CRAL/TRIO N-terminal domain"/>
    <property type="match status" value="1"/>
</dbReference>
<dbReference type="InterPro" id="IPR036273">
    <property type="entry name" value="CRAL/TRIO_N_dom_sf"/>
</dbReference>
<accession>A0ABQ9F789</accession>
<name>A0ABQ9F789_TEGGR</name>